<feature type="transmembrane region" description="Helical" evidence="1">
    <location>
        <begin position="9"/>
        <end position="30"/>
    </location>
</feature>
<keyword evidence="4" id="KW-1185">Reference proteome</keyword>
<dbReference type="Pfam" id="PF06580">
    <property type="entry name" value="His_kinase"/>
    <property type="match status" value="1"/>
</dbReference>
<name>A0A3G6TAA5_9FLAO</name>
<evidence type="ECO:0000256" key="1">
    <source>
        <dbReference type="SAM" id="Phobius"/>
    </source>
</evidence>
<keyword evidence="1" id="KW-1133">Transmembrane helix</keyword>
<dbReference type="GeneID" id="99066523"/>
<dbReference type="InterPro" id="IPR010559">
    <property type="entry name" value="Sig_transdc_His_kin_internal"/>
</dbReference>
<sequence length="339" mass="39835">MIKNERKIYFYSSLLIALVVNSAKLMALNTNGIIARYWHFNIWEYSFQFLFNFVFCLVLLYFNLSRNRFFSVFRENKQWIRFYLSNALMIAVFMIAGSVIHYIFFGAVHVPETIIRGYFARFLLSTIMIAVVIRLILLMRESRNKDLINEQLQTAYLQAQLRQLQEQLNPHFLFNTLSSLSAIVRENPQQAQFYIVHLSKVFRYTLVHSGKDMVTIDQELLHLSSYTQLLTMRLENSFQINIAISQEILQREIPHLSLQPLVENAVKHNISAISQPLCIDIYNENNSLVVRNNLQPLPHETEGTGLGLINLNERYRLQTQHEIEIHKTKEYFTVKLPLL</sequence>
<dbReference type="EMBL" id="CP033932">
    <property type="protein sequence ID" value="AZB26182.1"/>
    <property type="molecule type" value="Genomic_DNA"/>
</dbReference>
<dbReference type="AlphaFoldDB" id="A0A3G6TAA5"/>
<feature type="transmembrane region" description="Helical" evidence="1">
    <location>
        <begin position="117"/>
        <end position="137"/>
    </location>
</feature>
<dbReference type="Gene3D" id="3.30.565.10">
    <property type="entry name" value="Histidine kinase-like ATPase, C-terminal domain"/>
    <property type="match status" value="1"/>
</dbReference>
<dbReference type="KEGG" id="cben:EG339_17080"/>
<keyword evidence="3" id="KW-0418">Kinase</keyword>
<dbReference type="Proteomes" id="UP000271193">
    <property type="component" value="Chromosome"/>
</dbReference>
<feature type="transmembrane region" description="Helical" evidence="1">
    <location>
        <begin position="83"/>
        <end position="105"/>
    </location>
</feature>
<dbReference type="GO" id="GO:0000155">
    <property type="term" value="F:phosphorelay sensor kinase activity"/>
    <property type="evidence" value="ECO:0007669"/>
    <property type="project" value="InterPro"/>
</dbReference>
<keyword evidence="1" id="KW-0812">Transmembrane</keyword>
<reference evidence="4" key="1">
    <citation type="submission" date="2018-11" db="EMBL/GenBank/DDBJ databases">
        <title>Proposal to divide the Flavobacteriaceae and reorganize its genera based on Amino Acid Identity values calculated from whole genome sequences.</title>
        <authorList>
            <person name="Nicholson A.C."/>
            <person name="Gulvik C.A."/>
            <person name="Whitney A.M."/>
            <person name="Humrighouse B.W."/>
            <person name="Bell M."/>
            <person name="Holmes B."/>
            <person name="Steigerwalt A.G."/>
            <person name="Villarma A."/>
            <person name="Sheth M."/>
            <person name="Batra D."/>
            <person name="Pryor J."/>
            <person name="Bernardet J.-F."/>
            <person name="Hugo C."/>
            <person name="Kampfer P."/>
            <person name="Newman J."/>
            <person name="McQuiston J.R."/>
        </authorList>
    </citation>
    <scope>NUCLEOTIDE SEQUENCE [LARGE SCALE GENOMIC DNA]</scope>
    <source>
        <strain evidence="4">G0229</strain>
    </source>
</reference>
<feature type="domain" description="Signal transduction histidine kinase internal region" evidence="2">
    <location>
        <begin position="159"/>
        <end position="238"/>
    </location>
</feature>
<dbReference type="GO" id="GO:0016020">
    <property type="term" value="C:membrane"/>
    <property type="evidence" value="ECO:0007669"/>
    <property type="project" value="InterPro"/>
</dbReference>
<evidence type="ECO:0000259" key="2">
    <source>
        <dbReference type="Pfam" id="PF06580"/>
    </source>
</evidence>
<dbReference type="InterPro" id="IPR050640">
    <property type="entry name" value="Bact_2-comp_sensor_kinase"/>
</dbReference>
<dbReference type="SUPFAM" id="SSF55874">
    <property type="entry name" value="ATPase domain of HSP90 chaperone/DNA topoisomerase II/histidine kinase"/>
    <property type="match status" value="1"/>
</dbReference>
<evidence type="ECO:0000313" key="4">
    <source>
        <dbReference type="Proteomes" id="UP000271193"/>
    </source>
</evidence>
<gene>
    <name evidence="3" type="ORF">EG339_17080</name>
</gene>
<dbReference type="PANTHER" id="PTHR34220">
    <property type="entry name" value="SENSOR HISTIDINE KINASE YPDA"/>
    <property type="match status" value="1"/>
</dbReference>
<keyword evidence="1" id="KW-0472">Membrane</keyword>
<feature type="transmembrane region" description="Helical" evidence="1">
    <location>
        <begin position="42"/>
        <end position="62"/>
    </location>
</feature>
<accession>A0A3G6TAA5</accession>
<evidence type="ECO:0000313" key="3">
    <source>
        <dbReference type="EMBL" id="AZB26182.1"/>
    </source>
</evidence>
<dbReference type="RefSeq" id="WP_123871123.1">
    <property type="nucleotide sequence ID" value="NZ_CP033932.1"/>
</dbReference>
<proteinExistence type="predicted"/>
<protein>
    <submittedName>
        <fullName evidence="3">Histidine kinase</fullName>
    </submittedName>
</protein>
<dbReference type="PANTHER" id="PTHR34220:SF7">
    <property type="entry name" value="SENSOR HISTIDINE KINASE YPDA"/>
    <property type="match status" value="1"/>
</dbReference>
<organism evidence="3 4">
    <name type="scientific">Chryseobacterium bernardetii</name>
    <dbReference type="NCBI Taxonomy" id="1241978"/>
    <lineage>
        <taxon>Bacteria</taxon>
        <taxon>Pseudomonadati</taxon>
        <taxon>Bacteroidota</taxon>
        <taxon>Flavobacteriia</taxon>
        <taxon>Flavobacteriales</taxon>
        <taxon>Weeksellaceae</taxon>
        <taxon>Chryseobacterium group</taxon>
        <taxon>Chryseobacterium</taxon>
    </lineage>
</organism>
<dbReference type="InterPro" id="IPR036890">
    <property type="entry name" value="HATPase_C_sf"/>
</dbReference>
<keyword evidence="3" id="KW-0808">Transferase</keyword>